<feature type="domain" description="ABC transporter" evidence="15">
    <location>
        <begin position="4"/>
        <end position="236"/>
    </location>
</feature>
<dbReference type="SMART" id="SM00382">
    <property type="entry name" value="AAA"/>
    <property type="match status" value="1"/>
</dbReference>
<keyword evidence="7" id="KW-0963">Cytoplasm</keyword>
<evidence type="ECO:0000256" key="13">
    <source>
        <dbReference type="ARBA" id="ARBA00024818"/>
    </source>
</evidence>
<dbReference type="NCBIfam" id="TIGR04406">
    <property type="entry name" value="LPS_export_lptB"/>
    <property type="match status" value="1"/>
</dbReference>
<evidence type="ECO:0000256" key="8">
    <source>
        <dbReference type="ARBA" id="ARBA00022519"/>
    </source>
</evidence>
<evidence type="ECO:0000259" key="15">
    <source>
        <dbReference type="PROSITE" id="PS50893"/>
    </source>
</evidence>
<dbReference type="Proteomes" id="UP001482231">
    <property type="component" value="Unassembled WGS sequence"/>
</dbReference>
<evidence type="ECO:0000256" key="4">
    <source>
        <dbReference type="ARBA" id="ARBA00017803"/>
    </source>
</evidence>
<keyword evidence="8" id="KW-0997">Cell inner membrane</keyword>
<evidence type="ECO:0000256" key="14">
    <source>
        <dbReference type="ARBA" id="ARBA00026081"/>
    </source>
</evidence>
<dbReference type="SUPFAM" id="SSF52540">
    <property type="entry name" value="P-loop containing nucleoside triphosphate hydrolases"/>
    <property type="match status" value="1"/>
</dbReference>
<evidence type="ECO:0000256" key="3">
    <source>
        <dbReference type="ARBA" id="ARBA00010865"/>
    </source>
</evidence>
<name>A0ABV0EC71_9BURK</name>
<accession>A0ABV0EC71</accession>
<evidence type="ECO:0000256" key="12">
    <source>
        <dbReference type="ARBA" id="ARBA00023136"/>
    </source>
</evidence>
<keyword evidence="6" id="KW-1003">Cell membrane</keyword>
<dbReference type="InterPro" id="IPR017871">
    <property type="entry name" value="ABC_transporter-like_CS"/>
</dbReference>
<dbReference type="InterPro" id="IPR003593">
    <property type="entry name" value="AAA+_ATPase"/>
</dbReference>
<keyword evidence="11" id="KW-1278">Translocase</keyword>
<dbReference type="RefSeq" id="WP_347307173.1">
    <property type="nucleotide sequence ID" value="NZ_JBAJEX010000002.1"/>
</dbReference>
<dbReference type="Gene3D" id="3.40.50.300">
    <property type="entry name" value="P-loop containing nucleotide triphosphate hydrolases"/>
    <property type="match status" value="1"/>
</dbReference>
<dbReference type="Pfam" id="PF12399">
    <property type="entry name" value="BCA_ABC_TP_C"/>
    <property type="match status" value="1"/>
</dbReference>
<dbReference type="CDD" id="cd03218">
    <property type="entry name" value="ABC_YhbG"/>
    <property type="match status" value="1"/>
</dbReference>
<dbReference type="InterPro" id="IPR030921">
    <property type="entry name" value="LPS_export_LptB"/>
</dbReference>
<sequence length="240" mass="26481">MSTLEVVGLSKRYKARTVVKDVSLTVHSGEVVGLLGPNGAGKTTSFYMMVGLTPTDGGKILLDGQDLSRLPIHRRALLGLSYLPQEASVFRKLTVEENIRAILELQPLTASEIDSHLDLLLDELNIDHLRHAPATSLSGGERRRVEIGRALATRPRFILLDEPFAGVDPIAVLDIQKIIRFLSQRGIGVLITDHNVRETLGICDRAYIINEGSVLASGQPDEIVYNEAVRRVYLGEHFRL</sequence>
<keyword evidence="17" id="KW-1185">Reference proteome</keyword>
<comment type="caution">
    <text evidence="16">The sequence shown here is derived from an EMBL/GenBank/DDBJ whole genome shotgun (WGS) entry which is preliminary data.</text>
</comment>
<evidence type="ECO:0000256" key="2">
    <source>
        <dbReference type="ARBA" id="ARBA00004515"/>
    </source>
</evidence>
<evidence type="ECO:0000256" key="6">
    <source>
        <dbReference type="ARBA" id="ARBA00022475"/>
    </source>
</evidence>
<protein>
    <recommendedName>
        <fullName evidence="4">Lipopolysaccharide export system ATP-binding protein LptB</fullName>
    </recommendedName>
</protein>
<evidence type="ECO:0000256" key="5">
    <source>
        <dbReference type="ARBA" id="ARBA00022448"/>
    </source>
</evidence>
<evidence type="ECO:0000256" key="10">
    <source>
        <dbReference type="ARBA" id="ARBA00022840"/>
    </source>
</evidence>
<evidence type="ECO:0000313" key="16">
    <source>
        <dbReference type="EMBL" id="MEO1766260.1"/>
    </source>
</evidence>
<dbReference type="InterPro" id="IPR032823">
    <property type="entry name" value="BCA_ABC_TP_C"/>
</dbReference>
<keyword evidence="12" id="KW-0472">Membrane</keyword>
<dbReference type="PANTHER" id="PTHR45772:SF10">
    <property type="entry name" value="LIPOPOLYSACCHARIDE EXPORT SYSTEM ATP-BINDING PROTEIN LPTB"/>
    <property type="match status" value="1"/>
</dbReference>
<dbReference type="PROSITE" id="PS50893">
    <property type="entry name" value="ABC_TRANSPORTER_2"/>
    <property type="match status" value="1"/>
</dbReference>
<evidence type="ECO:0000256" key="11">
    <source>
        <dbReference type="ARBA" id="ARBA00022967"/>
    </source>
</evidence>
<comment type="similarity">
    <text evidence="3">Belongs to the ABC transporter superfamily. Outer membrane lipopolysaccharide export (TC 1.B.42) family.</text>
</comment>
<comment type="subcellular location">
    <subcellularLocation>
        <location evidence="2">Cell inner membrane</location>
        <topology evidence="2">Peripheral membrane protein</topology>
        <orientation evidence="2">Cytoplasmic side</orientation>
    </subcellularLocation>
    <subcellularLocation>
        <location evidence="1">Cytoplasm</location>
    </subcellularLocation>
</comment>
<evidence type="ECO:0000313" key="17">
    <source>
        <dbReference type="Proteomes" id="UP001482231"/>
    </source>
</evidence>
<evidence type="ECO:0000256" key="7">
    <source>
        <dbReference type="ARBA" id="ARBA00022490"/>
    </source>
</evidence>
<comment type="subunit">
    <text evidence="14">Component of the lipopolysaccharide transport and assembly complex. The LptBFG transporter is composed of two ATP-binding proteins (LptB) and two transmembrane proteins (LptF and LptG).</text>
</comment>
<dbReference type="InterPro" id="IPR003439">
    <property type="entry name" value="ABC_transporter-like_ATP-bd"/>
</dbReference>
<evidence type="ECO:0000256" key="1">
    <source>
        <dbReference type="ARBA" id="ARBA00004496"/>
    </source>
</evidence>
<evidence type="ECO:0000256" key="9">
    <source>
        <dbReference type="ARBA" id="ARBA00022741"/>
    </source>
</evidence>
<dbReference type="EMBL" id="JBAJEX010000002">
    <property type="protein sequence ID" value="MEO1766260.1"/>
    <property type="molecule type" value="Genomic_DNA"/>
</dbReference>
<proteinExistence type="inferred from homology"/>
<dbReference type="Pfam" id="PF00005">
    <property type="entry name" value="ABC_tran"/>
    <property type="match status" value="1"/>
</dbReference>
<dbReference type="InterPro" id="IPR027417">
    <property type="entry name" value="P-loop_NTPase"/>
</dbReference>
<dbReference type="GO" id="GO:0005524">
    <property type="term" value="F:ATP binding"/>
    <property type="evidence" value="ECO:0007669"/>
    <property type="project" value="UniProtKB-KW"/>
</dbReference>
<dbReference type="PROSITE" id="PS00211">
    <property type="entry name" value="ABC_TRANSPORTER_1"/>
    <property type="match status" value="1"/>
</dbReference>
<dbReference type="InterPro" id="IPR051120">
    <property type="entry name" value="ABC_AA/LPS_Transport"/>
</dbReference>
<gene>
    <name evidence="16" type="primary">lptB</name>
    <name evidence="16" type="ORF">V6E02_03400</name>
</gene>
<organism evidence="16 17">
    <name type="scientific">Thiobacter aerophilum</name>
    <dbReference type="NCBI Taxonomy" id="3121275"/>
    <lineage>
        <taxon>Bacteria</taxon>
        <taxon>Pseudomonadati</taxon>
        <taxon>Pseudomonadota</taxon>
        <taxon>Betaproteobacteria</taxon>
        <taxon>Burkholderiales</taxon>
        <taxon>Thiobacteraceae</taxon>
        <taxon>Thiobacter</taxon>
    </lineage>
</organism>
<comment type="function">
    <text evidence="13">Part of the ABC transporter complex LptBFG involved in the translocation of lipopolysaccharide (LPS) from the inner membrane to the outer membrane. Probably responsible for energy coupling to the transport system.</text>
</comment>
<dbReference type="PANTHER" id="PTHR45772">
    <property type="entry name" value="CONSERVED COMPONENT OF ABC TRANSPORTER FOR NATURAL AMINO ACIDS-RELATED"/>
    <property type="match status" value="1"/>
</dbReference>
<keyword evidence="9" id="KW-0547">Nucleotide-binding</keyword>
<reference evidence="16 17" key="1">
    <citation type="submission" date="2024-02" db="EMBL/GenBank/DDBJ databases">
        <title>New thermophilic sulfur-oxidizing bacteria from a hot springs of the Uzon caldera (Kamchatka, Russia).</title>
        <authorList>
            <person name="Dukat A.M."/>
            <person name="Elcheninov A.G."/>
            <person name="Frolov E.N."/>
        </authorList>
    </citation>
    <scope>NUCLEOTIDE SEQUENCE [LARGE SCALE GENOMIC DNA]</scope>
    <source>
        <strain evidence="16 17">AK1</strain>
    </source>
</reference>
<keyword evidence="5" id="KW-0813">Transport</keyword>
<keyword evidence="10 16" id="KW-0067">ATP-binding</keyword>